<keyword evidence="3" id="KW-0238">DNA-binding</keyword>
<evidence type="ECO:0000313" key="7">
    <source>
        <dbReference type="Proteomes" id="UP000824164"/>
    </source>
</evidence>
<protein>
    <submittedName>
        <fullName evidence="6">LysR family transcriptional regulator</fullName>
    </submittedName>
</protein>
<sequence length="288" mass="32554">MDFKRLQYFIAVADEGSISGAAKKLFMSQPPLSLQMKLLEEDMGCCLFTRGARSIRLTEAGKVLYDRAKTLLEMDRVIREDVLAHAEASGGTVRVGIVSSLVCTQAADWVCDYAARHPDVRFEITETDTYELLEKLKDQIIQMAIVRSPFPATKMNCRRLYTDTMVAVCAKEKWDQPGETVSLEALSRKPLIVYRRWEKIVRKWFADNGLPFSCVCLNDDARTTLHLTELGMGIGIVPERSVQGNEKVKILHIEEGGTESDVDLVYPRLESLPAYARQFIQDILKKNT</sequence>
<dbReference type="InterPro" id="IPR005119">
    <property type="entry name" value="LysR_subst-bd"/>
</dbReference>
<dbReference type="Pfam" id="PF00126">
    <property type="entry name" value="HTH_1"/>
    <property type="match status" value="1"/>
</dbReference>
<evidence type="ECO:0000313" key="6">
    <source>
        <dbReference type="EMBL" id="HIU02178.1"/>
    </source>
</evidence>
<dbReference type="Pfam" id="PF03466">
    <property type="entry name" value="LysR_substrate"/>
    <property type="match status" value="1"/>
</dbReference>
<dbReference type="InterPro" id="IPR036390">
    <property type="entry name" value="WH_DNA-bd_sf"/>
</dbReference>
<dbReference type="PANTHER" id="PTHR30419:SF28">
    <property type="entry name" value="HTH-TYPE TRANSCRIPTIONAL REGULATOR BSDA"/>
    <property type="match status" value="1"/>
</dbReference>
<evidence type="ECO:0000259" key="5">
    <source>
        <dbReference type="PROSITE" id="PS50931"/>
    </source>
</evidence>
<feature type="domain" description="HTH lysR-type" evidence="5">
    <location>
        <begin position="1"/>
        <end position="58"/>
    </location>
</feature>
<dbReference type="EMBL" id="DVLT01000019">
    <property type="protein sequence ID" value="HIU02178.1"/>
    <property type="molecule type" value="Genomic_DNA"/>
</dbReference>
<dbReference type="Gene3D" id="1.10.10.10">
    <property type="entry name" value="Winged helix-like DNA-binding domain superfamily/Winged helix DNA-binding domain"/>
    <property type="match status" value="1"/>
</dbReference>
<evidence type="ECO:0000256" key="2">
    <source>
        <dbReference type="ARBA" id="ARBA00023015"/>
    </source>
</evidence>
<dbReference type="FunFam" id="1.10.10.10:FF:000001">
    <property type="entry name" value="LysR family transcriptional regulator"/>
    <property type="match status" value="1"/>
</dbReference>
<gene>
    <name evidence="6" type="ORF">IAB63_02860</name>
</gene>
<dbReference type="Gene3D" id="3.40.190.290">
    <property type="match status" value="1"/>
</dbReference>
<comment type="similarity">
    <text evidence="1">Belongs to the LysR transcriptional regulatory family.</text>
</comment>
<keyword evidence="4" id="KW-0804">Transcription</keyword>
<dbReference type="PROSITE" id="PS50931">
    <property type="entry name" value="HTH_LYSR"/>
    <property type="match status" value="1"/>
</dbReference>
<dbReference type="GO" id="GO:0003700">
    <property type="term" value="F:DNA-binding transcription factor activity"/>
    <property type="evidence" value="ECO:0007669"/>
    <property type="project" value="InterPro"/>
</dbReference>
<dbReference type="GO" id="GO:0003677">
    <property type="term" value="F:DNA binding"/>
    <property type="evidence" value="ECO:0007669"/>
    <property type="project" value="UniProtKB-KW"/>
</dbReference>
<dbReference type="SUPFAM" id="SSF46785">
    <property type="entry name" value="Winged helix' DNA-binding domain"/>
    <property type="match status" value="1"/>
</dbReference>
<reference evidence="6" key="2">
    <citation type="journal article" date="2021" name="PeerJ">
        <title>Extensive microbial diversity within the chicken gut microbiome revealed by metagenomics and culture.</title>
        <authorList>
            <person name="Gilroy R."/>
            <person name="Ravi A."/>
            <person name="Getino M."/>
            <person name="Pursley I."/>
            <person name="Horton D.L."/>
            <person name="Alikhan N.F."/>
            <person name="Baker D."/>
            <person name="Gharbi K."/>
            <person name="Hall N."/>
            <person name="Watson M."/>
            <person name="Adriaenssens E.M."/>
            <person name="Foster-Nyarko E."/>
            <person name="Jarju S."/>
            <person name="Secka A."/>
            <person name="Antonio M."/>
            <person name="Oren A."/>
            <person name="Chaudhuri R.R."/>
            <person name="La Ragione R."/>
            <person name="Hildebrand F."/>
            <person name="Pallen M.J."/>
        </authorList>
    </citation>
    <scope>NUCLEOTIDE SEQUENCE</scope>
    <source>
        <strain evidence="6">CHK187-14744</strain>
    </source>
</reference>
<comment type="caution">
    <text evidence="6">The sequence shown here is derived from an EMBL/GenBank/DDBJ whole genome shotgun (WGS) entry which is preliminary data.</text>
</comment>
<dbReference type="AlphaFoldDB" id="A0A9D1KWA1"/>
<evidence type="ECO:0000256" key="4">
    <source>
        <dbReference type="ARBA" id="ARBA00023163"/>
    </source>
</evidence>
<evidence type="ECO:0000256" key="3">
    <source>
        <dbReference type="ARBA" id="ARBA00023125"/>
    </source>
</evidence>
<dbReference type="GO" id="GO:0005829">
    <property type="term" value="C:cytosol"/>
    <property type="evidence" value="ECO:0007669"/>
    <property type="project" value="TreeGrafter"/>
</dbReference>
<name>A0A9D1KWA1_9FIRM</name>
<dbReference type="CDD" id="cd05466">
    <property type="entry name" value="PBP2_LTTR_substrate"/>
    <property type="match status" value="1"/>
</dbReference>
<dbReference type="PANTHER" id="PTHR30419">
    <property type="entry name" value="HTH-TYPE TRANSCRIPTIONAL REGULATOR YBHD"/>
    <property type="match status" value="1"/>
</dbReference>
<proteinExistence type="inferred from homology"/>
<reference evidence="6" key="1">
    <citation type="submission" date="2020-10" db="EMBL/GenBank/DDBJ databases">
        <authorList>
            <person name="Gilroy R."/>
        </authorList>
    </citation>
    <scope>NUCLEOTIDE SEQUENCE</scope>
    <source>
        <strain evidence="6">CHK187-14744</strain>
    </source>
</reference>
<dbReference type="SUPFAM" id="SSF53850">
    <property type="entry name" value="Periplasmic binding protein-like II"/>
    <property type="match status" value="1"/>
</dbReference>
<organism evidence="6 7">
    <name type="scientific">Candidatus Onthocola gallistercoris</name>
    <dbReference type="NCBI Taxonomy" id="2840876"/>
    <lineage>
        <taxon>Bacteria</taxon>
        <taxon>Bacillati</taxon>
        <taxon>Bacillota</taxon>
        <taxon>Bacilli</taxon>
        <taxon>Candidatus Onthocola</taxon>
    </lineage>
</organism>
<dbReference type="InterPro" id="IPR000847">
    <property type="entry name" value="LysR_HTH_N"/>
</dbReference>
<dbReference type="Proteomes" id="UP000824164">
    <property type="component" value="Unassembled WGS sequence"/>
</dbReference>
<dbReference type="PRINTS" id="PR00039">
    <property type="entry name" value="HTHLYSR"/>
</dbReference>
<keyword evidence="2" id="KW-0805">Transcription regulation</keyword>
<evidence type="ECO:0000256" key="1">
    <source>
        <dbReference type="ARBA" id="ARBA00009437"/>
    </source>
</evidence>
<dbReference type="InterPro" id="IPR036388">
    <property type="entry name" value="WH-like_DNA-bd_sf"/>
</dbReference>
<accession>A0A9D1KWA1</accession>
<dbReference type="InterPro" id="IPR050950">
    <property type="entry name" value="HTH-type_LysR_regulators"/>
</dbReference>